<evidence type="ECO:0000313" key="9">
    <source>
        <dbReference type="Proteomes" id="UP000677054"/>
    </source>
</evidence>
<dbReference type="InterPro" id="IPR031312">
    <property type="entry name" value="Na/sul_symport_CS"/>
</dbReference>
<feature type="transmembrane region" description="Helical" evidence="7">
    <location>
        <begin position="308"/>
        <end position="329"/>
    </location>
</feature>
<dbReference type="GO" id="GO:0015141">
    <property type="term" value="F:succinate transmembrane transporter activity"/>
    <property type="evidence" value="ECO:0007669"/>
    <property type="project" value="TreeGrafter"/>
</dbReference>
<reference evidence="8" key="1">
    <citation type="submission" date="2020-11" db="EMBL/GenBank/DDBJ databases">
        <authorList>
            <person name="Tran Van P."/>
        </authorList>
    </citation>
    <scope>NUCLEOTIDE SEQUENCE</scope>
</reference>
<dbReference type="PROSITE" id="PS01271">
    <property type="entry name" value="NA_SULFATE"/>
    <property type="match status" value="1"/>
</dbReference>
<evidence type="ECO:0000256" key="1">
    <source>
        <dbReference type="ARBA" id="ARBA00004141"/>
    </source>
</evidence>
<keyword evidence="9" id="KW-1185">Reference proteome</keyword>
<feature type="transmembrane region" description="Helical" evidence="7">
    <location>
        <begin position="137"/>
        <end position="154"/>
    </location>
</feature>
<evidence type="ECO:0000313" key="8">
    <source>
        <dbReference type="EMBL" id="CAD7253137.1"/>
    </source>
</evidence>
<dbReference type="GO" id="GO:0015137">
    <property type="term" value="F:citrate transmembrane transporter activity"/>
    <property type="evidence" value="ECO:0007669"/>
    <property type="project" value="TreeGrafter"/>
</dbReference>
<evidence type="ECO:0000256" key="4">
    <source>
        <dbReference type="ARBA" id="ARBA00022692"/>
    </source>
</evidence>
<feature type="transmembrane region" description="Helical" evidence="7">
    <location>
        <begin position="258"/>
        <end position="278"/>
    </location>
</feature>
<sequence length="398" mass="44088">VLPKSEKTEFREGYQEARIQVMLSIAYSAGIGGTGTITGTATNLIFMAILDELYGPDTGLNYGTWMAFSVPGLLLNAFIAWLWLQALFFFAQWRERRKHPERQNQSKAECEEELAQEERAARAVICKKYSELGSMSFHEFMTLSLFITLVLLWLSRDPQFVPGWAAWIKGDRDLGIGDGTAAMLIVFVFFIIPAKPDFWCFHDSSDSPSKSSEALLNWRVLHEKMPWGLLLLIGAGFAIAKASEASCLSYWVGQQMATLGYLSPAALVFIMTIMTTLITNVASNTATVTIVMPVLAQLANVLKVNPLYLMLPSAIACSYAFMLPVATPYNAIVYEVSKMKTTTMMKAGAVMNVVCVLVINMTINTLGNYIFDFSTFPEWAVTASNSSASSSHCNYTLY</sequence>
<evidence type="ECO:0000256" key="3">
    <source>
        <dbReference type="ARBA" id="ARBA00022448"/>
    </source>
</evidence>
<keyword evidence="4 7" id="KW-0812">Transmembrane</keyword>
<feature type="transmembrane region" description="Helical" evidence="7">
    <location>
        <begin position="349"/>
        <end position="371"/>
    </location>
</feature>
<comment type="subcellular location">
    <subcellularLocation>
        <location evidence="1">Membrane</location>
        <topology evidence="1">Multi-pass membrane protein</topology>
    </subcellularLocation>
</comment>
<evidence type="ECO:0000256" key="7">
    <source>
        <dbReference type="SAM" id="Phobius"/>
    </source>
</evidence>
<organism evidence="8">
    <name type="scientific">Darwinula stevensoni</name>
    <dbReference type="NCBI Taxonomy" id="69355"/>
    <lineage>
        <taxon>Eukaryota</taxon>
        <taxon>Metazoa</taxon>
        <taxon>Ecdysozoa</taxon>
        <taxon>Arthropoda</taxon>
        <taxon>Crustacea</taxon>
        <taxon>Oligostraca</taxon>
        <taxon>Ostracoda</taxon>
        <taxon>Podocopa</taxon>
        <taxon>Podocopida</taxon>
        <taxon>Darwinulocopina</taxon>
        <taxon>Darwinuloidea</taxon>
        <taxon>Darwinulidae</taxon>
        <taxon>Darwinula</taxon>
    </lineage>
</organism>
<accession>A0A7R9AFW0</accession>
<gene>
    <name evidence="8" type="ORF">DSTB1V02_LOCUS12887</name>
</gene>
<dbReference type="EMBL" id="CAJPEV010005335">
    <property type="protein sequence ID" value="CAG0903040.1"/>
    <property type="molecule type" value="Genomic_DNA"/>
</dbReference>
<feature type="non-terminal residue" evidence="8">
    <location>
        <position position="1"/>
    </location>
</feature>
<evidence type="ECO:0008006" key="10">
    <source>
        <dbReference type="Google" id="ProtNLM"/>
    </source>
</evidence>
<feature type="transmembrane region" description="Helical" evidence="7">
    <location>
        <begin position="62"/>
        <end position="90"/>
    </location>
</feature>
<keyword evidence="3" id="KW-0813">Transport</keyword>
<evidence type="ECO:0000256" key="6">
    <source>
        <dbReference type="ARBA" id="ARBA00023136"/>
    </source>
</evidence>
<name>A0A7R9AFW0_9CRUS</name>
<dbReference type="AlphaFoldDB" id="A0A7R9AFW0"/>
<comment type="similarity">
    <text evidence="2">Belongs to the SLC13A/DASS transporter (TC 2.A.47) family. NADC subfamily.</text>
</comment>
<dbReference type="PANTHER" id="PTHR10283:SF82">
    <property type="entry name" value="SOLUTE CARRIER FAMILY 13 MEMBER 2"/>
    <property type="match status" value="1"/>
</dbReference>
<protein>
    <recommendedName>
        <fullName evidence="10">Solute carrier family 13 member 5</fullName>
    </recommendedName>
</protein>
<dbReference type="Proteomes" id="UP000677054">
    <property type="component" value="Unassembled WGS sequence"/>
</dbReference>
<dbReference type="Pfam" id="PF00939">
    <property type="entry name" value="Na_sulph_symp"/>
    <property type="match status" value="1"/>
</dbReference>
<dbReference type="InterPro" id="IPR001898">
    <property type="entry name" value="SLC13A/DASS"/>
</dbReference>
<feature type="transmembrane region" description="Helical" evidence="7">
    <location>
        <begin position="21"/>
        <end position="50"/>
    </location>
</feature>
<keyword evidence="6 7" id="KW-0472">Membrane</keyword>
<proteinExistence type="inferred from homology"/>
<dbReference type="PANTHER" id="PTHR10283">
    <property type="entry name" value="SOLUTE CARRIER FAMILY 13 MEMBER"/>
    <property type="match status" value="1"/>
</dbReference>
<dbReference type="GO" id="GO:0005886">
    <property type="term" value="C:plasma membrane"/>
    <property type="evidence" value="ECO:0007669"/>
    <property type="project" value="TreeGrafter"/>
</dbReference>
<feature type="transmembrane region" description="Helical" evidence="7">
    <location>
        <begin position="174"/>
        <end position="192"/>
    </location>
</feature>
<evidence type="ECO:0000256" key="2">
    <source>
        <dbReference type="ARBA" id="ARBA00006772"/>
    </source>
</evidence>
<evidence type="ECO:0000256" key="5">
    <source>
        <dbReference type="ARBA" id="ARBA00022989"/>
    </source>
</evidence>
<dbReference type="EMBL" id="LR904852">
    <property type="protein sequence ID" value="CAD7253137.1"/>
    <property type="molecule type" value="Genomic_DNA"/>
</dbReference>
<keyword evidence="5 7" id="KW-1133">Transmembrane helix</keyword>
<dbReference type="OrthoDB" id="6493944at2759"/>